<dbReference type="Gene3D" id="3.90.550.10">
    <property type="entry name" value="Spore Coat Polysaccharide Biosynthesis Protein SpsA, Chain A"/>
    <property type="match status" value="1"/>
</dbReference>
<reference evidence="3" key="1">
    <citation type="journal article" date="2019" name="Int. J. Syst. Evol. Microbiol.">
        <title>The Global Catalogue of Microorganisms (GCM) 10K type strain sequencing project: providing services to taxonomists for standard genome sequencing and annotation.</title>
        <authorList>
            <consortium name="The Broad Institute Genomics Platform"/>
            <consortium name="The Broad Institute Genome Sequencing Center for Infectious Disease"/>
            <person name="Wu L."/>
            <person name="Ma J."/>
        </authorList>
    </citation>
    <scope>NUCLEOTIDE SEQUENCE [LARGE SCALE GENOMIC DNA]</scope>
    <source>
        <strain evidence="3">CGMCC 1.16275</strain>
    </source>
</reference>
<dbReference type="SUPFAM" id="SSF53448">
    <property type="entry name" value="Nucleotide-diphospho-sugar transferases"/>
    <property type="match status" value="1"/>
</dbReference>
<comment type="caution">
    <text evidence="2">The sequence shown here is derived from an EMBL/GenBank/DDBJ whole genome shotgun (WGS) entry which is preliminary data.</text>
</comment>
<evidence type="ECO:0000313" key="3">
    <source>
        <dbReference type="Proteomes" id="UP001596456"/>
    </source>
</evidence>
<proteinExistence type="predicted"/>
<dbReference type="CDD" id="cd00761">
    <property type="entry name" value="Glyco_tranf_GTA_type"/>
    <property type="match status" value="1"/>
</dbReference>
<feature type="domain" description="Glycosyltransferase 2-like" evidence="1">
    <location>
        <begin position="20"/>
        <end position="127"/>
    </location>
</feature>
<dbReference type="PANTHER" id="PTHR43646">
    <property type="entry name" value="GLYCOSYLTRANSFERASE"/>
    <property type="match status" value="1"/>
</dbReference>
<dbReference type="InterPro" id="IPR029044">
    <property type="entry name" value="Nucleotide-diphossugar_trans"/>
</dbReference>
<name>A0ABW2KVJ0_9PROT</name>
<dbReference type="PANTHER" id="PTHR43646:SF6">
    <property type="entry name" value="PRE-MYCOFACTOCIN GLYCOSYLTRANSFERASE"/>
    <property type="match status" value="1"/>
</dbReference>
<accession>A0ABW2KVJ0</accession>
<evidence type="ECO:0000313" key="2">
    <source>
        <dbReference type="EMBL" id="MFC7333186.1"/>
    </source>
</evidence>
<evidence type="ECO:0000259" key="1">
    <source>
        <dbReference type="Pfam" id="PF00535"/>
    </source>
</evidence>
<dbReference type="RefSeq" id="WP_377358106.1">
    <property type="nucleotide sequence ID" value="NZ_JBHTCM010000010.1"/>
</dbReference>
<dbReference type="InterPro" id="IPR001173">
    <property type="entry name" value="Glyco_trans_2-like"/>
</dbReference>
<organism evidence="2 3">
    <name type="scientific">Rhodocista pekingensis</name>
    <dbReference type="NCBI Taxonomy" id="201185"/>
    <lineage>
        <taxon>Bacteria</taxon>
        <taxon>Pseudomonadati</taxon>
        <taxon>Pseudomonadota</taxon>
        <taxon>Alphaproteobacteria</taxon>
        <taxon>Rhodospirillales</taxon>
        <taxon>Azospirillaceae</taxon>
        <taxon>Rhodocista</taxon>
    </lineage>
</organism>
<dbReference type="Pfam" id="PF00535">
    <property type="entry name" value="Glycos_transf_2"/>
    <property type="match status" value="1"/>
</dbReference>
<gene>
    <name evidence="2" type="ORF">ACFQPS_08435</name>
</gene>
<dbReference type="Proteomes" id="UP001596456">
    <property type="component" value="Unassembled WGS sequence"/>
</dbReference>
<dbReference type="EMBL" id="JBHTCM010000010">
    <property type="protein sequence ID" value="MFC7333186.1"/>
    <property type="molecule type" value="Genomic_DNA"/>
</dbReference>
<protein>
    <submittedName>
        <fullName evidence="2">Glycosyltransferase family 2 protein</fullName>
    </submittedName>
</protein>
<sequence length="228" mass="22409">MDGTGRNGAGSGAAGGETVSIVIVARDAAALLPGSVAAVLAQTPPPHEIIVVDDGSRDALAAVTRRLPVRTLHDGRRGTAAARNAGLRCARGELVLFLAAGDRLPPGTLAALTAALRDDPAAVMAGAAGPLPDGAILWRRAALAGAGGFRAAAGPALDLDAALRLGRGRTTAASSGQGAPGLGALRGRCLRAALRSLLAHDARAAWTLAGSVAASLALPGRTVLPTGS</sequence>
<keyword evidence="3" id="KW-1185">Reference proteome</keyword>